<dbReference type="Gene3D" id="3.90.70.10">
    <property type="entry name" value="Cysteine proteinases"/>
    <property type="match status" value="1"/>
</dbReference>
<feature type="compositionally biased region" description="Acidic residues" evidence="8">
    <location>
        <begin position="584"/>
        <end position="593"/>
    </location>
</feature>
<keyword evidence="3 7" id="KW-0645">Protease</keyword>
<feature type="domain" description="USP" evidence="9">
    <location>
        <begin position="153"/>
        <end position="455"/>
    </location>
</feature>
<feature type="region of interest" description="Disordered" evidence="8">
    <location>
        <begin position="99"/>
        <end position="129"/>
    </location>
</feature>
<keyword evidence="11" id="KW-1185">Reference proteome</keyword>
<evidence type="ECO:0000256" key="5">
    <source>
        <dbReference type="ARBA" id="ARBA00022801"/>
    </source>
</evidence>
<evidence type="ECO:0000313" key="11">
    <source>
        <dbReference type="Proteomes" id="UP001050691"/>
    </source>
</evidence>
<evidence type="ECO:0000256" key="3">
    <source>
        <dbReference type="ARBA" id="ARBA00022670"/>
    </source>
</evidence>
<feature type="compositionally biased region" description="Low complexity" evidence="8">
    <location>
        <begin position="30"/>
        <end position="43"/>
    </location>
</feature>
<comment type="caution">
    <text evidence="10">The sequence shown here is derived from an EMBL/GenBank/DDBJ whole genome shotgun (WGS) entry which is preliminary data.</text>
</comment>
<keyword evidence="5 7" id="KW-0378">Hydrolase</keyword>
<dbReference type="PROSITE" id="PS00973">
    <property type="entry name" value="USP_2"/>
    <property type="match status" value="1"/>
</dbReference>
<evidence type="ECO:0000256" key="7">
    <source>
        <dbReference type="RuleBase" id="RU366025"/>
    </source>
</evidence>
<reference evidence="10" key="1">
    <citation type="submission" date="2021-10" db="EMBL/GenBank/DDBJ databases">
        <title>De novo Genome Assembly of Clathrus columnatus (Basidiomycota, Fungi) Using Illumina and Nanopore Sequence Data.</title>
        <authorList>
            <person name="Ogiso-Tanaka E."/>
            <person name="Itagaki H."/>
            <person name="Hosoya T."/>
            <person name="Hosaka K."/>
        </authorList>
    </citation>
    <scope>NUCLEOTIDE SEQUENCE</scope>
    <source>
        <strain evidence="10">MO-923</strain>
    </source>
</reference>
<evidence type="ECO:0000259" key="9">
    <source>
        <dbReference type="PROSITE" id="PS50235"/>
    </source>
</evidence>
<feature type="compositionally biased region" description="Low complexity" evidence="8">
    <location>
        <begin position="607"/>
        <end position="617"/>
    </location>
</feature>
<dbReference type="PROSITE" id="PS50235">
    <property type="entry name" value="USP_3"/>
    <property type="match status" value="1"/>
</dbReference>
<evidence type="ECO:0000256" key="1">
    <source>
        <dbReference type="ARBA" id="ARBA00000707"/>
    </source>
</evidence>
<dbReference type="InterPro" id="IPR018200">
    <property type="entry name" value="USP_CS"/>
</dbReference>
<dbReference type="GO" id="GO:0005829">
    <property type="term" value="C:cytosol"/>
    <property type="evidence" value="ECO:0007669"/>
    <property type="project" value="TreeGrafter"/>
</dbReference>
<dbReference type="InterPro" id="IPR050164">
    <property type="entry name" value="Peptidase_C19"/>
</dbReference>
<gene>
    <name evidence="10" type="ORF">Clacol_001367</name>
</gene>
<accession>A0AAV5A173</accession>
<dbReference type="AlphaFoldDB" id="A0AAV5A173"/>
<keyword evidence="6 7" id="KW-0788">Thiol protease</keyword>
<evidence type="ECO:0000256" key="6">
    <source>
        <dbReference type="ARBA" id="ARBA00022807"/>
    </source>
</evidence>
<evidence type="ECO:0000256" key="2">
    <source>
        <dbReference type="ARBA" id="ARBA00009085"/>
    </source>
</evidence>
<evidence type="ECO:0000313" key="10">
    <source>
        <dbReference type="EMBL" id="GJJ07167.1"/>
    </source>
</evidence>
<keyword evidence="4 7" id="KW-0833">Ubl conjugation pathway</keyword>
<feature type="compositionally biased region" description="Polar residues" evidence="8">
    <location>
        <begin position="101"/>
        <end position="129"/>
    </location>
</feature>
<name>A0AAV5A173_9AGAM</name>
<comment type="catalytic activity">
    <reaction evidence="1 7">
        <text>Thiol-dependent hydrolysis of ester, thioester, amide, peptide and isopeptide bonds formed by the C-terminal Gly of ubiquitin (a 76-residue protein attached to proteins as an intracellular targeting signal).</text>
        <dbReference type="EC" id="3.4.19.12"/>
    </reaction>
</comment>
<protein>
    <recommendedName>
        <fullName evidence="7">Ubiquitin carboxyl-terminal hydrolase</fullName>
        <ecNumber evidence="7">3.4.19.12</ecNumber>
    </recommendedName>
</protein>
<dbReference type="PROSITE" id="PS00972">
    <property type="entry name" value="USP_1"/>
    <property type="match status" value="1"/>
</dbReference>
<dbReference type="PANTHER" id="PTHR24006">
    <property type="entry name" value="UBIQUITIN CARBOXYL-TERMINAL HYDROLASE"/>
    <property type="match status" value="1"/>
</dbReference>
<feature type="compositionally biased region" description="Polar residues" evidence="8">
    <location>
        <begin position="1"/>
        <end position="17"/>
    </location>
</feature>
<dbReference type="GO" id="GO:0005634">
    <property type="term" value="C:nucleus"/>
    <property type="evidence" value="ECO:0007669"/>
    <property type="project" value="TreeGrafter"/>
</dbReference>
<proteinExistence type="inferred from homology"/>
<dbReference type="FunFam" id="3.90.70.10:FF:000119">
    <property type="entry name" value="Ubiquitin specific peptidase 36"/>
    <property type="match status" value="1"/>
</dbReference>
<comment type="similarity">
    <text evidence="2 7">Belongs to the peptidase C19 family.</text>
</comment>
<feature type="region of interest" description="Disordered" evidence="8">
    <location>
        <begin position="1"/>
        <end position="53"/>
    </location>
</feature>
<dbReference type="InterPro" id="IPR028889">
    <property type="entry name" value="USP"/>
</dbReference>
<dbReference type="GO" id="GO:0006508">
    <property type="term" value="P:proteolysis"/>
    <property type="evidence" value="ECO:0007669"/>
    <property type="project" value="UniProtKB-KW"/>
</dbReference>
<dbReference type="Proteomes" id="UP001050691">
    <property type="component" value="Unassembled WGS sequence"/>
</dbReference>
<evidence type="ECO:0000256" key="4">
    <source>
        <dbReference type="ARBA" id="ARBA00022786"/>
    </source>
</evidence>
<dbReference type="InterPro" id="IPR001394">
    <property type="entry name" value="Peptidase_C19_UCH"/>
</dbReference>
<dbReference type="GO" id="GO:0016579">
    <property type="term" value="P:protein deubiquitination"/>
    <property type="evidence" value="ECO:0007669"/>
    <property type="project" value="InterPro"/>
</dbReference>
<dbReference type="GO" id="GO:0004843">
    <property type="term" value="F:cysteine-type deubiquitinase activity"/>
    <property type="evidence" value="ECO:0007669"/>
    <property type="project" value="UniProtKB-UniRule"/>
</dbReference>
<dbReference type="PANTHER" id="PTHR24006:SF758">
    <property type="entry name" value="UBIQUITIN CARBOXYL-TERMINAL HYDROLASE 36"/>
    <property type="match status" value="1"/>
</dbReference>
<dbReference type="EMBL" id="BPWL01000002">
    <property type="protein sequence ID" value="GJJ07167.1"/>
    <property type="molecule type" value="Genomic_DNA"/>
</dbReference>
<feature type="region of interest" description="Disordered" evidence="8">
    <location>
        <begin position="503"/>
        <end position="548"/>
    </location>
</feature>
<dbReference type="Pfam" id="PF00443">
    <property type="entry name" value="UCH"/>
    <property type="match status" value="1"/>
</dbReference>
<dbReference type="InterPro" id="IPR038765">
    <property type="entry name" value="Papain-like_cys_pep_sf"/>
</dbReference>
<sequence>MLAVQSSISSSPFTTTAVAAERDPPTPSSAVVAAQQAQENAENIKPLQSQQQSILSRPFTHSLARSSGLDAILKDKVEFVEGSSTGLLSAGAESKYPYINVPNTSSEERSSPNSKTTPTPGGSLSSNSTAQRQVILYDRPFNMVWAMPHSVNGGFINTGNTCFLNSVLQCLVHTTPLQHILKQHGSNTDKCRIVEGFCMACKLRDIMENSFRRGKAFIPTGMVNNLQRIAKTMRRGRQEDAHEFLRYSIDALQRSCLAGFPPKLDPKIAETSWVHKLFGGRLRSRVTCTACDHVSDTFDTILDLSIDIQGVSSVSQALSKFVAVDYLRGANKYNCERCKKPVNADKRFTIHDAPACLTVHLKRFTPLGRKIGHPVDYSHVLDLSGAMSEGQHPPSYALYGVISHAGGGPNSGHYYAHVKGANGTWYEANDESVTPISASSVVGRKNAYILFYARAPGDSLNAALKNSALKKRDLPAMLSKPLVTPKPFIGPVLPPVFPSKTAPSLVPAYEESDSSEDKGEPVSLRESPAVADGDKTTSLLKKTIDTRPQTIEGASASISNLLTPIPPSSFYGDSGSKKRKGWADDEDPFDTDIVEGSISKRQRSESPRSSSTVVSKPNPTPALLTSNNSLFKTPPIVGNPFNRSIMGNNLNEPSRTQKIAIVGVGLTKKMKKKPHGLM</sequence>
<dbReference type="EC" id="3.4.19.12" evidence="7"/>
<organism evidence="10 11">
    <name type="scientific">Clathrus columnatus</name>
    <dbReference type="NCBI Taxonomy" id="1419009"/>
    <lineage>
        <taxon>Eukaryota</taxon>
        <taxon>Fungi</taxon>
        <taxon>Dikarya</taxon>
        <taxon>Basidiomycota</taxon>
        <taxon>Agaricomycotina</taxon>
        <taxon>Agaricomycetes</taxon>
        <taxon>Phallomycetidae</taxon>
        <taxon>Phallales</taxon>
        <taxon>Clathraceae</taxon>
        <taxon>Clathrus</taxon>
    </lineage>
</organism>
<dbReference type="SUPFAM" id="SSF54001">
    <property type="entry name" value="Cysteine proteinases"/>
    <property type="match status" value="1"/>
</dbReference>
<evidence type="ECO:0000256" key="8">
    <source>
        <dbReference type="SAM" id="MobiDB-lite"/>
    </source>
</evidence>
<feature type="region of interest" description="Disordered" evidence="8">
    <location>
        <begin position="565"/>
        <end position="628"/>
    </location>
</feature>